<organism evidence="9 10">
    <name type="scientific">Acidomonas methanolica NBRC 104435</name>
    <dbReference type="NCBI Taxonomy" id="1231351"/>
    <lineage>
        <taxon>Bacteria</taxon>
        <taxon>Pseudomonadati</taxon>
        <taxon>Pseudomonadota</taxon>
        <taxon>Alphaproteobacteria</taxon>
        <taxon>Acetobacterales</taxon>
        <taxon>Acetobacteraceae</taxon>
        <taxon>Acidomonas</taxon>
    </lineage>
</organism>
<keyword evidence="3" id="KW-0479">Metal-binding</keyword>
<comment type="caution">
    <text evidence="9">The sequence shown here is derived from an EMBL/GenBank/DDBJ whole genome shotgun (WGS) entry which is preliminary data.</text>
</comment>
<dbReference type="PANTHER" id="PTHR11080:SF2">
    <property type="entry name" value="LD05707P"/>
    <property type="match status" value="1"/>
</dbReference>
<evidence type="ECO:0000256" key="6">
    <source>
        <dbReference type="ARBA" id="ARBA00039017"/>
    </source>
</evidence>
<evidence type="ECO:0000259" key="8">
    <source>
        <dbReference type="Pfam" id="PF00857"/>
    </source>
</evidence>
<keyword evidence="2" id="KW-0662">Pyridine nucleotide biosynthesis</keyword>
<keyword evidence="4" id="KW-0378">Hydrolase</keyword>
<dbReference type="SUPFAM" id="SSF52499">
    <property type="entry name" value="Isochorismatase-like hydrolases"/>
    <property type="match status" value="1"/>
</dbReference>
<comment type="similarity">
    <text evidence="1">Belongs to the isochorismatase family.</text>
</comment>
<reference evidence="10" key="1">
    <citation type="journal article" date="2014" name="FEMS Microbiol. Lett.">
        <title>Draft Genomic DNA Sequence of the Facultatively Methylotrophic Bacterium Acidomonas methanolica type strain MB58.</title>
        <authorList>
            <person name="Higashiura N."/>
            <person name="Hadano H."/>
            <person name="Hirakawa H."/>
            <person name="Matsutani M."/>
            <person name="Takabe S."/>
            <person name="Matsushita K."/>
            <person name="Azuma Y."/>
        </authorList>
    </citation>
    <scope>NUCLEOTIDE SEQUENCE [LARGE SCALE GENOMIC DNA]</scope>
    <source>
        <strain evidence="10">MB58</strain>
    </source>
</reference>
<dbReference type="InterPro" id="IPR036380">
    <property type="entry name" value="Isochorismatase-like_sf"/>
</dbReference>
<dbReference type="InterPro" id="IPR052347">
    <property type="entry name" value="Isochorismatase_Nicotinamidase"/>
</dbReference>
<dbReference type="AlphaFoldDB" id="A0A023D1W7"/>
<dbReference type="Pfam" id="PF00857">
    <property type="entry name" value="Isochorismatase"/>
    <property type="match status" value="1"/>
</dbReference>
<dbReference type="InterPro" id="IPR000868">
    <property type="entry name" value="Isochorismatase-like_dom"/>
</dbReference>
<evidence type="ECO:0000313" key="10">
    <source>
        <dbReference type="Proteomes" id="UP000019760"/>
    </source>
</evidence>
<dbReference type="RefSeq" id="WP_243697799.1">
    <property type="nucleotide sequence ID" value="NZ_BJVB01000005.1"/>
</dbReference>
<reference evidence="9 10" key="2">
    <citation type="journal article" date="2014" name="FEMS Microbiol. Lett.">
        <title>Draft genomic DNA sequence of the facultatively methylotrophic bacterium Acidomonas methanolica type strain MB58.</title>
        <authorList>
            <person name="Higashiura N."/>
            <person name="Hadano H."/>
            <person name="Hirakawa H."/>
            <person name="Matsutani M."/>
            <person name="Takabe S."/>
            <person name="Matsushita K."/>
            <person name="Azuma Y."/>
        </authorList>
    </citation>
    <scope>NUCLEOTIDE SEQUENCE [LARGE SCALE GENOMIC DNA]</scope>
    <source>
        <strain evidence="9 10">MB58</strain>
    </source>
</reference>
<accession>A0A023D1W7</accession>
<evidence type="ECO:0000256" key="7">
    <source>
        <dbReference type="ARBA" id="ARBA00043224"/>
    </source>
</evidence>
<protein>
    <recommendedName>
        <fullName evidence="6">nicotinamidase</fullName>
        <ecNumber evidence="6">3.5.1.19</ecNumber>
    </recommendedName>
    <alternativeName>
        <fullName evidence="7">Nicotinamide deamidase</fullName>
    </alternativeName>
</protein>
<evidence type="ECO:0000256" key="2">
    <source>
        <dbReference type="ARBA" id="ARBA00022642"/>
    </source>
</evidence>
<dbReference type="Proteomes" id="UP000019760">
    <property type="component" value="Unassembled WGS sequence"/>
</dbReference>
<dbReference type="GO" id="GO:0046872">
    <property type="term" value="F:metal ion binding"/>
    <property type="evidence" value="ECO:0007669"/>
    <property type="project" value="UniProtKB-KW"/>
</dbReference>
<name>A0A023D1W7_ACIMT</name>
<evidence type="ECO:0000256" key="5">
    <source>
        <dbReference type="ARBA" id="ARBA00037900"/>
    </source>
</evidence>
<dbReference type="CDD" id="cd01011">
    <property type="entry name" value="nicotinamidase"/>
    <property type="match status" value="1"/>
</dbReference>
<evidence type="ECO:0000256" key="3">
    <source>
        <dbReference type="ARBA" id="ARBA00022723"/>
    </source>
</evidence>
<dbReference type="EC" id="3.5.1.19" evidence="6"/>
<feature type="domain" description="Isochorismatase-like" evidence="8">
    <location>
        <begin position="22"/>
        <end position="186"/>
    </location>
</feature>
<dbReference type="GO" id="GO:0019363">
    <property type="term" value="P:pyridine nucleotide biosynthetic process"/>
    <property type="evidence" value="ECO:0007669"/>
    <property type="project" value="UniProtKB-KW"/>
</dbReference>
<evidence type="ECO:0000313" key="9">
    <source>
        <dbReference type="EMBL" id="GAJ28079.1"/>
    </source>
</evidence>
<dbReference type="PANTHER" id="PTHR11080">
    <property type="entry name" value="PYRAZINAMIDASE/NICOTINAMIDASE"/>
    <property type="match status" value="1"/>
</dbReference>
<dbReference type="GO" id="GO:0008936">
    <property type="term" value="F:nicotinamidase activity"/>
    <property type="evidence" value="ECO:0007669"/>
    <property type="project" value="UniProtKB-EC"/>
</dbReference>
<evidence type="ECO:0000256" key="1">
    <source>
        <dbReference type="ARBA" id="ARBA00006336"/>
    </source>
</evidence>
<dbReference type="EMBL" id="BAND01000013">
    <property type="protein sequence ID" value="GAJ28079.1"/>
    <property type="molecule type" value="Genomic_DNA"/>
</dbReference>
<evidence type="ECO:0000256" key="4">
    <source>
        <dbReference type="ARBA" id="ARBA00022801"/>
    </source>
</evidence>
<dbReference type="Gene3D" id="3.40.50.850">
    <property type="entry name" value="Isochorismatase-like"/>
    <property type="match status" value="1"/>
</dbReference>
<sequence length="207" mass="21858">MMIGVDTETRPETRIIPGRDDALIIVDVQNDFLPGGALAIDNGDAVIAPLNRLAKLDFGCVVATQDWHPANHLSFHAQGGAWPAHCIRGSAGAAFADALDTGPITHIIRKGVRADRDSYSGFFDNSGQFSTGLDGLLHALGIRRVLIGGLALDYCVAATARDAARLGFTTLVIEDACRAVDSGNRQIHAQLSSETIMLISSPDIIGA</sequence>
<gene>
    <name evidence="9" type="ORF">Amme_013_043</name>
</gene>
<proteinExistence type="inferred from homology"/>
<keyword evidence="10" id="KW-1185">Reference proteome</keyword>
<comment type="pathway">
    <text evidence="5">Cofactor biosynthesis; nicotinate biosynthesis; nicotinate from nicotinamide: step 1/1.</text>
</comment>